<feature type="domain" description="HAMP" evidence="13">
    <location>
        <begin position="178"/>
        <end position="231"/>
    </location>
</feature>
<evidence type="ECO:0000256" key="6">
    <source>
        <dbReference type="ARBA" id="ARBA00022692"/>
    </source>
</evidence>
<dbReference type="Pfam" id="PF00672">
    <property type="entry name" value="HAMP"/>
    <property type="match status" value="1"/>
</dbReference>
<keyword evidence="8 11" id="KW-1133">Transmembrane helix</keyword>
<comment type="catalytic activity">
    <reaction evidence="1">
        <text>ATP + protein L-histidine = ADP + protein N-phospho-L-histidine.</text>
        <dbReference type="EC" id="2.7.13.3"/>
    </reaction>
</comment>
<evidence type="ECO:0000256" key="1">
    <source>
        <dbReference type="ARBA" id="ARBA00000085"/>
    </source>
</evidence>
<evidence type="ECO:0000313" key="14">
    <source>
        <dbReference type="EMBL" id="RYC67174.1"/>
    </source>
</evidence>
<keyword evidence="9" id="KW-0902">Two-component regulatory system</keyword>
<dbReference type="InterPro" id="IPR005467">
    <property type="entry name" value="His_kinase_dom"/>
</dbReference>
<keyword evidence="6 11" id="KW-0812">Transmembrane</keyword>
<dbReference type="SMART" id="SM00388">
    <property type="entry name" value="HisKA"/>
    <property type="match status" value="1"/>
</dbReference>
<dbReference type="InterPro" id="IPR003661">
    <property type="entry name" value="HisK_dim/P_dom"/>
</dbReference>
<feature type="transmembrane region" description="Helical" evidence="11">
    <location>
        <begin position="7"/>
        <end position="28"/>
    </location>
</feature>
<dbReference type="EC" id="2.7.13.3" evidence="3"/>
<dbReference type="SUPFAM" id="SSF55874">
    <property type="entry name" value="ATPase domain of HSP90 chaperone/DNA topoisomerase II/histidine kinase"/>
    <property type="match status" value="1"/>
</dbReference>
<dbReference type="Gene3D" id="1.10.287.130">
    <property type="match status" value="1"/>
</dbReference>
<reference evidence="14 15" key="1">
    <citation type="submission" date="2019-01" db="EMBL/GenBank/DDBJ databases">
        <title>Spirosoma flava sp. nov., a propanil-degrading bacterium isolated from herbicide-contaminated soil.</title>
        <authorList>
            <person name="Zhang L."/>
            <person name="Jiang J.-D."/>
        </authorList>
    </citation>
    <scope>NUCLEOTIDE SEQUENCE [LARGE SCALE GENOMIC DNA]</scope>
    <source>
        <strain evidence="14 15">TY50</strain>
    </source>
</reference>
<dbReference type="InterPro" id="IPR050428">
    <property type="entry name" value="TCS_sensor_his_kinase"/>
</dbReference>
<dbReference type="Gene3D" id="6.10.340.10">
    <property type="match status" value="1"/>
</dbReference>
<dbReference type="EMBL" id="SBLB01000009">
    <property type="protein sequence ID" value="RYC67174.1"/>
    <property type="molecule type" value="Genomic_DNA"/>
</dbReference>
<dbReference type="CDD" id="cd00075">
    <property type="entry name" value="HATPase"/>
    <property type="match status" value="1"/>
</dbReference>
<comment type="caution">
    <text evidence="14">The sequence shown here is derived from an EMBL/GenBank/DDBJ whole genome shotgun (WGS) entry which is preliminary data.</text>
</comment>
<dbReference type="InterPro" id="IPR003660">
    <property type="entry name" value="HAMP_dom"/>
</dbReference>
<protein>
    <recommendedName>
        <fullName evidence="3">histidine kinase</fullName>
        <ecNumber evidence="3">2.7.13.3</ecNumber>
    </recommendedName>
</protein>
<dbReference type="Pfam" id="PF00512">
    <property type="entry name" value="HisKA"/>
    <property type="match status" value="1"/>
</dbReference>
<dbReference type="AlphaFoldDB" id="A0A4Q2UDY6"/>
<organism evidence="14 15">
    <name type="scientific">Spirosoma sordidisoli</name>
    <dbReference type="NCBI Taxonomy" id="2502893"/>
    <lineage>
        <taxon>Bacteria</taxon>
        <taxon>Pseudomonadati</taxon>
        <taxon>Bacteroidota</taxon>
        <taxon>Cytophagia</taxon>
        <taxon>Cytophagales</taxon>
        <taxon>Cytophagaceae</taxon>
        <taxon>Spirosoma</taxon>
    </lineage>
</organism>
<dbReference type="GO" id="GO:0000155">
    <property type="term" value="F:phosphorelay sensor kinase activity"/>
    <property type="evidence" value="ECO:0007669"/>
    <property type="project" value="InterPro"/>
</dbReference>
<evidence type="ECO:0000313" key="15">
    <source>
        <dbReference type="Proteomes" id="UP000290407"/>
    </source>
</evidence>
<evidence type="ECO:0000256" key="8">
    <source>
        <dbReference type="ARBA" id="ARBA00022989"/>
    </source>
</evidence>
<feature type="transmembrane region" description="Helical" evidence="11">
    <location>
        <begin position="158"/>
        <end position="178"/>
    </location>
</feature>
<sequence>MTIRNRIAFQFSLIVAGILICYSLIIYVRSDTYRQTEFFDRLEQRARTVVRFLTQVEELDRNLLRIIDRKTLITLYDQKVMVFDSGNRILYSSIDEDSVAIPVSILEQIRQEKIVRTWMGEQQLFGLYAPEGPQPLTVVATAYDRSGQAELRNLRRTIVWSLLGGIGLTVGLGVLFAGQSLRPISRINKQVSTINARSLQQRLDEGNRQDEVAQLAINFNQVLGRLQQAFEQQRTFISHASHELRTPLAALKSELQLSLRHPLPADQYQHILRNLTDDTDRIIDLTNSLLVLARTLETPKLQVQHIVLLDDVIFMARDELLNAHPHYRIDVRFSDLVASGEHPQVRGDELLLRRMLLNLFDNACKYSADQRALVYIAQDRNTCRVSVTDEGIGIAADQLPQIFDPFYRADNARSHDGYGLGLSICKRIVELHNGRIDVTSQPEKGSTFIIVLPTSPTSTF</sequence>
<dbReference type="Proteomes" id="UP000290407">
    <property type="component" value="Unassembled WGS sequence"/>
</dbReference>
<dbReference type="PROSITE" id="PS50109">
    <property type="entry name" value="HIS_KIN"/>
    <property type="match status" value="1"/>
</dbReference>
<evidence type="ECO:0000256" key="3">
    <source>
        <dbReference type="ARBA" id="ARBA00012438"/>
    </source>
</evidence>
<dbReference type="PROSITE" id="PS50885">
    <property type="entry name" value="HAMP"/>
    <property type="match status" value="1"/>
</dbReference>
<keyword evidence="15" id="KW-1185">Reference proteome</keyword>
<evidence type="ECO:0000256" key="11">
    <source>
        <dbReference type="SAM" id="Phobius"/>
    </source>
</evidence>
<evidence type="ECO:0000256" key="10">
    <source>
        <dbReference type="ARBA" id="ARBA00023136"/>
    </source>
</evidence>
<dbReference type="Pfam" id="PF02518">
    <property type="entry name" value="HATPase_c"/>
    <property type="match status" value="1"/>
</dbReference>
<dbReference type="InterPro" id="IPR036890">
    <property type="entry name" value="HATPase_C_sf"/>
</dbReference>
<dbReference type="SUPFAM" id="SSF47384">
    <property type="entry name" value="Homodimeric domain of signal transducing histidine kinase"/>
    <property type="match status" value="1"/>
</dbReference>
<dbReference type="InterPro" id="IPR036097">
    <property type="entry name" value="HisK_dim/P_sf"/>
</dbReference>
<dbReference type="Gene3D" id="3.30.565.10">
    <property type="entry name" value="Histidine kinase-like ATPase, C-terminal domain"/>
    <property type="match status" value="1"/>
</dbReference>
<keyword evidence="10 11" id="KW-0472">Membrane</keyword>
<dbReference type="RefSeq" id="WP_129605625.1">
    <property type="nucleotide sequence ID" value="NZ_SBLB01000009.1"/>
</dbReference>
<evidence type="ECO:0000256" key="7">
    <source>
        <dbReference type="ARBA" id="ARBA00022777"/>
    </source>
</evidence>
<keyword evidence="5" id="KW-0808">Transferase</keyword>
<dbReference type="PANTHER" id="PTHR45436">
    <property type="entry name" value="SENSOR HISTIDINE KINASE YKOH"/>
    <property type="match status" value="1"/>
</dbReference>
<dbReference type="InterPro" id="IPR004358">
    <property type="entry name" value="Sig_transdc_His_kin-like_C"/>
</dbReference>
<name>A0A4Q2UDY6_9BACT</name>
<dbReference type="PANTHER" id="PTHR45436:SF15">
    <property type="entry name" value="SENSOR HISTIDINE KINASE CUSS"/>
    <property type="match status" value="1"/>
</dbReference>
<dbReference type="SMART" id="SM00304">
    <property type="entry name" value="HAMP"/>
    <property type="match status" value="1"/>
</dbReference>
<dbReference type="SUPFAM" id="SSF158472">
    <property type="entry name" value="HAMP domain-like"/>
    <property type="match status" value="1"/>
</dbReference>
<evidence type="ECO:0000259" key="12">
    <source>
        <dbReference type="PROSITE" id="PS50109"/>
    </source>
</evidence>
<dbReference type="PRINTS" id="PR00344">
    <property type="entry name" value="BCTRLSENSOR"/>
</dbReference>
<dbReference type="CDD" id="cd00082">
    <property type="entry name" value="HisKA"/>
    <property type="match status" value="1"/>
</dbReference>
<dbReference type="SMART" id="SM00387">
    <property type="entry name" value="HATPase_c"/>
    <property type="match status" value="1"/>
</dbReference>
<evidence type="ECO:0000259" key="13">
    <source>
        <dbReference type="PROSITE" id="PS50885"/>
    </source>
</evidence>
<dbReference type="CDD" id="cd06225">
    <property type="entry name" value="HAMP"/>
    <property type="match status" value="1"/>
</dbReference>
<accession>A0A4Q2UDY6</accession>
<dbReference type="FunFam" id="3.30.565.10:FF:000006">
    <property type="entry name" value="Sensor histidine kinase WalK"/>
    <property type="match status" value="1"/>
</dbReference>
<comment type="subcellular location">
    <subcellularLocation>
        <location evidence="2">Membrane</location>
        <topology evidence="2">Multi-pass membrane protein</topology>
    </subcellularLocation>
</comment>
<evidence type="ECO:0000256" key="2">
    <source>
        <dbReference type="ARBA" id="ARBA00004141"/>
    </source>
</evidence>
<evidence type="ECO:0000256" key="9">
    <source>
        <dbReference type="ARBA" id="ARBA00023012"/>
    </source>
</evidence>
<evidence type="ECO:0000256" key="5">
    <source>
        <dbReference type="ARBA" id="ARBA00022679"/>
    </source>
</evidence>
<gene>
    <name evidence="14" type="ORF">EQG79_26220</name>
</gene>
<proteinExistence type="predicted"/>
<feature type="domain" description="Histidine kinase" evidence="12">
    <location>
        <begin position="239"/>
        <end position="456"/>
    </location>
</feature>
<keyword evidence="4" id="KW-0597">Phosphoprotein</keyword>
<evidence type="ECO:0000256" key="4">
    <source>
        <dbReference type="ARBA" id="ARBA00022553"/>
    </source>
</evidence>
<dbReference type="GO" id="GO:0005886">
    <property type="term" value="C:plasma membrane"/>
    <property type="evidence" value="ECO:0007669"/>
    <property type="project" value="TreeGrafter"/>
</dbReference>
<keyword evidence="7 14" id="KW-0418">Kinase</keyword>
<dbReference type="InterPro" id="IPR003594">
    <property type="entry name" value="HATPase_dom"/>
</dbReference>